<dbReference type="Proteomes" id="UP000048926">
    <property type="component" value="Unassembled WGS sequence"/>
</dbReference>
<reference evidence="3" key="1">
    <citation type="submission" date="2015-07" db="EMBL/GenBank/DDBJ databases">
        <authorList>
            <person name="Rodrigo-Torres Lidia"/>
            <person name="Arahal R.David."/>
        </authorList>
    </citation>
    <scope>NUCLEOTIDE SEQUENCE [LARGE SCALE GENOMIC DNA]</scope>
    <source>
        <strain evidence="3">CECT 4801</strain>
    </source>
</reference>
<dbReference type="RefSeq" id="WP_055655361.1">
    <property type="nucleotide sequence ID" value="NZ_CXST01000001.1"/>
</dbReference>
<proteinExistence type="predicted"/>
<evidence type="ECO:0000313" key="2">
    <source>
        <dbReference type="EMBL" id="CTQ43262.1"/>
    </source>
</evidence>
<gene>
    <name evidence="2" type="ORF">LAL4801_01698</name>
</gene>
<evidence type="ECO:0000313" key="3">
    <source>
        <dbReference type="Proteomes" id="UP000048926"/>
    </source>
</evidence>
<feature type="chain" id="PRO_5005807248" evidence="1">
    <location>
        <begin position="21"/>
        <end position="135"/>
    </location>
</feature>
<protein>
    <submittedName>
        <fullName evidence="2">Uncharacterized protein</fullName>
    </submittedName>
</protein>
<accession>A0A0M6XZG8</accession>
<dbReference type="AlphaFoldDB" id="A0A0M6XZG8"/>
<keyword evidence="1" id="KW-0732">Signal</keyword>
<dbReference type="KEGG" id="lagg:B0E33_21725"/>
<keyword evidence="3" id="KW-1185">Reference proteome</keyword>
<organism evidence="2 3">
    <name type="scientific">Roseibium aggregatum</name>
    <dbReference type="NCBI Taxonomy" id="187304"/>
    <lineage>
        <taxon>Bacteria</taxon>
        <taxon>Pseudomonadati</taxon>
        <taxon>Pseudomonadota</taxon>
        <taxon>Alphaproteobacteria</taxon>
        <taxon>Hyphomicrobiales</taxon>
        <taxon>Stappiaceae</taxon>
        <taxon>Roseibium</taxon>
    </lineage>
</organism>
<name>A0A0M6XZG8_9HYPH</name>
<feature type="signal peptide" evidence="1">
    <location>
        <begin position="1"/>
        <end position="20"/>
    </location>
</feature>
<evidence type="ECO:0000256" key="1">
    <source>
        <dbReference type="SAM" id="SignalP"/>
    </source>
</evidence>
<sequence>MMKQLFLLAAMCAISTGSIAKDLPASAKPMTEAERIEILSGNKIEGIFYGKNGKKAGDWIVEWNDNGNKIAVVTVTGKKPAKKTLKWEVKDGQFCEQGFRDETMVCGHENTYFKDGNTCFTTLKDSKFITNEFPC</sequence>
<dbReference type="OrthoDB" id="9865573at2"/>
<dbReference type="EMBL" id="CXST01000001">
    <property type="protein sequence ID" value="CTQ43262.1"/>
    <property type="molecule type" value="Genomic_DNA"/>
</dbReference>